<dbReference type="InterPro" id="IPR039904">
    <property type="entry name" value="TRANK1"/>
</dbReference>
<feature type="compositionally biased region" description="Polar residues" evidence="1">
    <location>
        <begin position="225"/>
        <end position="237"/>
    </location>
</feature>
<protein>
    <submittedName>
        <fullName evidence="2">Uncharacterized protein</fullName>
    </submittedName>
</protein>
<proteinExistence type="predicted"/>
<gene>
    <name evidence="2" type="ORF">OIU77_021575</name>
</gene>
<keyword evidence="3" id="KW-1185">Reference proteome</keyword>
<dbReference type="Proteomes" id="UP001141253">
    <property type="component" value="Chromosome 4"/>
</dbReference>
<dbReference type="EMBL" id="JAPFFI010000004">
    <property type="protein sequence ID" value="KAJ6396569.1"/>
    <property type="molecule type" value="Genomic_DNA"/>
</dbReference>
<name>A0ABQ9CC80_9ROSI</name>
<dbReference type="PANTHER" id="PTHR21529:SF4">
    <property type="entry name" value="TPR AND ANKYRIN REPEAT-CONTAINING PROTEIN 1"/>
    <property type="match status" value="1"/>
</dbReference>
<dbReference type="PANTHER" id="PTHR21529">
    <property type="entry name" value="MAMMARY TURMOR VIRUS RECEPTOR HOMOLOG 1, 2 MTVR1, 2"/>
    <property type="match status" value="1"/>
</dbReference>
<reference evidence="2" key="1">
    <citation type="submission" date="2022-10" db="EMBL/GenBank/DDBJ databases">
        <authorList>
            <person name="Hyden B.L."/>
            <person name="Feng K."/>
            <person name="Yates T."/>
            <person name="Jawdy S."/>
            <person name="Smart L.B."/>
            <person name="Muchero W."/>
        </authorList>
    </citation>
    <scope>NUCLEOTIDE SEQUENCE</scope>
    <source>
        <tissue evidence="2">Shoot tip</tissue>
    </source>
</reference>
<evidence type="ECO:0000313" key="3">
    <source>
        <dbReference type="Proteomes" id="UP001141253"/>
    </source>
</evidence>
<organism evidence="2 3">
    <name type="scientific">Salix suchowensis</name>
    <dbReference type="NCBI Taxonomy" id="1278906"/>
    <lineage>
        <taxon>Eukaryota</taxon>
        <taxon>Viridiplantae</taxon>
        <taxon>Streptophyta</taxon>
        <taxon>Embryophyta</taxon>
        <taxon>Tracheophyta</taxon>
        <taxon>Spermatophyta</taxon>
        <taxon>Magnoliopsida</taxon>
        <taxon>eudicotyledons</taxon>
        <taxon>Gunneridae</taxon>
        <taxon>Pentapetalae</taxon>
        <taxon>rosids</taxon>
        <taxon>fabids</taxon>
        <taxon>Malpighiales</taxon>
        <taxon>Salicaceae</taxon>
        <taxon>Saliceae</taxon>
        <taxon>Salix</taxon>
    </lineage>
</organism>
<accession>A0ABQ9CC80</accession>
<feature type="region of interest" description="Disordered" evidence="1">
    <location>
        <begin position="224"/>
        <end position="248"/>
    </location>
</feature>
<sequence>MRIMTRALDLIRSLENLMLSLRAAKEGKLSNGWRQSRKKRRVMVHNGISSPLLEQYNSCGKLNMIWTVDILLENSSYVQVLMVWDILPSSDIPKLTMSLDSIFQNYTVEQMNRCLYKCMEGNLVVPMRWTADSRSARQGSSSEASTGKLLKSPCLDDELSTTAKAARNLVDPMRWTADSRSARQGSSSEGDLREVVEITPVPEDELSATAKAARNLVDPMRWTADSRSARQGSSSEGSAGKLLKSPCPEDELSATAKAARYATALAGATLALSLP</sequence>
<comment type="caution">
    <text evidence="2">The sequence shown here is derived from an EMBL/GenBank/DDBJ whole genome shotgun (WGS) entry which is preliminary data.</text>
</comment>
<reference evidence="2" key="2">
    <citation type="journal article" date="2023" name="Int. J. Mol. Sci.">
        <title>De Novo Assembly and Annotation of 11 Diverse Shrub Willow (Salix) Genomes Reveals Novel Gene Organization in Sex-Linked Regions.</title>
        <authorList>
            <person name="Hyden B."/>
            <person name="Feng K."/>
            <person name="Yates T.B."/>
            <person name="Jawdy S."/>
            <person name="Cereghino C."/>
            <person name="Smart L.B."/>
            <person name="Muchero W."/>
        </authorList>
    </citation>
    <scope>NUCLEOTIDE SEQUENCE</scope>
    <source>
        <tissue evidence="2">Shoot tip</tissue>
    </source>
</reference>
<evidence type="ECO:0000256" key="1">
    <source>
        <dbReference type="SAM" id="MobiDB-lite"/>
    </source>
</evidence>
<evidence type="ECO:0000313" key="2">
    <source>
        <dbReference type="EMBL" id="KAJ6396569.1"/>
    </source>
</evidence>